<dbReference type="EMBL" id="FWZT01000013">
    <property type="protein sequence ID" value="SMF43114.1"/>
    <property type="molecule type" value="Genomic_DNA"/>
</dbReference>
<name>A0A1Y6C917_9BACT</name>
<dbReference type="PANTHER" id="PTHR33835:SF1">
    <property type="entry name" value="METALLO-BETA-LACTAMASE DOMAIN-CONTAINING PROTEIN"/>
    <property type="match status" value="1"/>
</dbReference>
<evidence type="ECO:0008006" key="3">
    <source>
        <dbReference type="Google" id="ProtNLM"/>
    </source>
</evidence>
<sequence>MKEISSKIMESLYSFKIMPGIRFPVRSTVIELSSGDLLVLSPGPGLAGQLKGFGKEHRDIFVASPNALHYAYVEEFLSTVSQARYFAPEGVRSKNPSLRDRIEPLEKLKAIIAPEIEMFDIQGNPFLQETVFFHKANASLIVTDLCFNMREEMSFLTALLLRMVGAYQKVGQSKIVKKTTKDPRAYRHSVTALKSLEPKQVIVGHGSVIEQSQLTEFWQTIGASGDSY</sequence>
<protein>
    <recommendedName>
        <fullName evidence="3">DUF4336 domain-containing protein</fullName>
    </recommendedName>
</protein>
<keyword evidence="2" id="KW-1185">Reference proteome</keyword>
<gene>
    <name evidence="1" type="ORF">SAMN06296036_11355</name>
</gene>
<evidence type="ECO:0000313" key="2">
    <source>
        <dbReference type="Proteomes" id="UP000192907"/>
    </source>
</evidence>
<dbReference type="InterPro" id="IPR025638">
    <property type="entry name" value="DUF4336"/>
</dbReference>
<evidence type="ECO:0000313" key="1">
    <source>
        <dbReference type="EMBL" id="SMF43114.1"/>
    </source>
</evidence>
<dbReference type="InterPro" id="IPR036866">
    <property type="entry name" value="RibonucZ/Hydroxyglut_hydro"/>
</dbReference>
<dbReference type="OrthoDB" id="450111at2"/>
<dbReference type="STRING" id="1513793.SAMN06296036_11355"/>
<organism evidence="1 2">
    <name type="scientific">Pseudobacteriovorax antillogorgiicola</name>
    <dbReference type="NCBI Taxonomy" id="1513793"/>
    <lineage>
        <taxon>Bacteria</taxon>
        <taxon>Pseudomonadati</taxon>
        <taxon>Bdellovibrionota</taxon>
        <taxon>Oligoflexia</taxon>
        <taxon>Oligoflexales</taxon>
        <taxon>Pseudobacteriovoracaceae</taxon>
        <taxon>Pseudobacteriovorax</taxon>
    </lineage>
</organism>
<dbReference type="SUPFAM" id="SSF56281">
    <property type="entry name" value="Metallo-hydrolase/oxidoreductase"/>
    <property type="match status" value="1"/>
</dbReference>
<accession>A0A1Y6C917</accession>
<dbReference type="Proteomes" id="UP000192907">
    <property type="component" value="Unassembled WGS sequence"/>
</dbReference>
<dbReference type="RefSeq" id="WP_132321068.1">
    <property type="nucleotide sequence ID" value="NZ_FWZT01000013.1"/>
</dbReference>
<proteinExistence type="predicted"/>
<reference evidence="2" key="1">
    <citation type="submission" date="2017-04" db="EMBL/GenBank/DDBJ databases">
        <authorList>
            <person name="Varghese N."/>
            <person name="Submissions S."/>
        </authorList>
    </citation>
    <scope>NUCLEOTIDE SEQUENCE [LARGE SCALE GENOMIC DNA]</scope>
    <source>
        <strain evidence="2">RKEM611</strain>
    </source>
</reference>
<dbReference type="AlphaFoldDB" id="A0A1Y6C917"/>
<dbReference type="PANTHER" id="PTHR33835">
    <property type="entry name" value="YALI0C07656P"/>
    <property type="match status" value="1"/>
</dbReference>
<dbReference type="Gene3D" id="3.60.15.10">
    <property type="entry name" value="Ribonuclease Z/Hydroxyacylglutathione hydrolase-like"/>
    <property type="match status" value="1"/>
</dbReference>